<evidence type="ECO:0000313" key="2">
    <source>
        <dbReference type="EMBL" id="TVU25230.1"/>
    </source>
</evidence>
<dbReference type="Proteomes" id="UP000324897">
    <property type="component" value="Chromosome 2"/>
</dbReference>
<dbReference type="OrthoDB" id="10655649at2759"/>
<evidence type="ECO:0000256" key="1">
    <source>
        <dbReference type="SAM" id="MobiDB-lite"/>
    </source>
</evidence>
<feature type="compositionally biased region" description="Basic residues" evidence="1">
    <location>
        <begin position="43"/>
        <end position="56"/>
    </location>
</feature>
<reference evidence="2 3" key="1">
    <citation type="journal article" date="2019" name="Sci. Rep.">
        <title>A high-quality genome of Eragrostis curvula grass provides insights into Poaceae evolution and supports new strategies to enhance forage quality.</title>
        <authorList>
            <person name="Carballo J."/>
            <person name="Santos B.A.C.M."/>
            <person name="Zappacosta D."/>
            <person name="Garbus I."/>
            <person name="Selva J.P."/>
            <person name="Gallo C.A."/>
            <person name="Diaz A."/>
            <person name="Albertini E."/>
            <person name="Caccamo M."/>
            <person name="Echenique V."/>
        </authorList>
    </citation>
    <scope>NUCLEOTIDE SEQUENCE [LARGE SCALE GENOMIC DNA]</scope>
    <source>
        <strain evidence="3">cv. Victoria</strain>
        <tissue evidence="2">Leaf</tissue>
    </source>
</reference>
<dbReference type="EMBL" id="RWGY01000013">
    <property type="protein sequence ID" value="TVU25230.1"/>
    <property type="molecule type" value="Genomic_DNA"/>
</dbReference>
<protein>
    <submittedName>
        <fullName evidence="2">Uncharacterized protein</fullName>
    </submittedName>
</protein>
<gene>
    <name evidence="2" type="ORF">EJB05_27719</name>
</gene>
<feature type="region of interest" description="Disordered" evidence="1">
    <location>
        <begin position="82"/>
        <end position="115"/>
    </location>
</feature>
<evidence type="ECO:0000313" key="3">
    <source>
        <dbReference type="Proteomes" id="UP000324897"/>
    </source>
</evidence>
<keyword evidence="3" id="KW-1185">Reference proteome</keyword>
<feature type="non-terminal residue" evidence="2">
    <location>
        <position position="1"/>
    </location>
</feature>
<dbReference type="AlphaFoldDB" id="A0A5J9UQA7"/>
<proteinExistence type="predicted"/>
<accession>A0A5J9UQA7</accession>
<comment type="caution">
    <text evidence="2">The sequence shown here is derived from an EMBL/GenBank/DDBJ whole genome shotgun (WGS) entry which is preliminary data.</text>
</comment>
<feature type="region of interest" description="Disordered" evidence="1">
    <location>
        <begin position="1"/>
        <end position="56"/>
    </location>
</feature>
<sequence>LLPWKGLSDHRIGQLPGLRSTTKPSPGRSSPPRSASFLPGRPPPRRLPLRGPLLRRRPRIHPRGCLVLRSVDARSNRLTLTGHIPPAAANSTPSSSGASTSAATPSPERSTSRSSSFLFLDLSDPHPRRLRQLQGSSFFVGSPSRPAGLLLPVSMASSSDAGYGMDGSSEIIFPSEEIIQLPLPREFHPKNVKATIAKAHQVLTVYENYLHGMGSHYASMKYKDSSPQYCIARPFEKASEARRLYGLMARCKHNSILQPLGIWICQTKLKWKKPKKDEKSKDEKVAEDKEEGTEKNIEAFITFPLIDGALTDVPPKDIFLVEEDKKAYGLTDILSVIEHINGLYTASTPFPLCSLRFNPGRIVYNELSQGKYKVLFWVDFFTEDQERKNHKKEPTVDDIRLANWKTVATYLTSLLEKFGVKPNEELNQLVTKLSHEMSNVEEAMRYTDSLWEPGMWSVYTKIHFIREVFWCCDNNTERADKLKSKGSLGLESVITKLGFDNPDKNLYDSLAFLRKKVVAHQDSTYREYKGVKDDVGIDKRTILTFVQKIKPSFMIKLVKEVRPLHWIQESPLLRSETTYMQPFKPK</sequence>
<name>A0A5J9UQA7_9POAL</name>
<feature type="compositionally biased region" description="Low complexity" evidence="1">
    <location>
        <begin position="19"/>
        <end position="39"/>
    </location>
</feature>
<organism evidence="2 3">
    <name type="scientific">Eragrostis curvula</name>
    <name type="common">weeping love grass</name>
    <dbReference type="NCBI Taxonomy" id="38414"/>
    <lineage>
        <taxon>Eukaryota</taxon>
        <taxon>Viridiplantae</taxon>
        <taxon>Streptophyta</taxon>
        <taxon>Embryophyta</taxon>
        <taxon>Tracheophyta</taxon>
        <taxon>Spermatophyta</taxon>
        <taxon>Magnoliopsida</taxon>
        <taxon>Liliopsida</taxon>
        <taxon>Poales</taxon>
        <taxon>Poaceae</taxon>
        <taxon>PACMAD clade</taxon>
        <taxon>Chloridoideae</taxon>
        <taxon>Eragrostideae</taxon>
        <taxon>Eragrostidinae</taxon>
        <taxon>Eragrostis</taxon>
    </lineage>
</organism>
<feature type="compositionally biased region" description="Low complexity" evidence="1">
    <location>
        <begin position="85"/>
        <end position="115"/>
    </location>
</feature>